<feature type="domain" description="FecR protein" evidence="2">
    <location>
        <begin position="167"/>
        <end position="263"/>
    </location>
</feature>
<dbReference type="PIRSF" id="PIRSF018266">
    <property type="entry name" value="FecR"/>
    <property type="match status" value="1"/>
</dbReference>
<comment type="caution">
    <text evidence="4">The sequence shown here is derived from an EMBL/GenBank/DDBJ whole genome shotgun (WGS) entry which is preliminary data.</text>
</comment>
<reference evidence="4 5" key="1">
    <citation type="submission" date="2018-07" db="EMBL/GenBank/DDBJ databases">
        <title>A draft genome of a endophytic bacteria, a new species of Pedobacter.</title>
        <authorList>
            <person name="Zhang Z.D."/>
            <person name="Chen Z.J."/>
        </authorList>
    </citation>
    <scope>NUCLEOTIDE SEQUENCE [LARGE SCALE GENOMIC DNA]</scope>
    <source>
        <strain evidence="4 5">RS10</strain>
    </source>
</reference>
<dbReference type="Gene3D" id="2.60.120.1440">
    <property type="match status" value="1"/>
</dbReference>
<feature type="domain" description="Protein FecR C-terminal" evidence="3">
    <location>
        <begin position="308"/>
        <end position="376"/>
    </location>
</feature>
<dbReference type="EMBL" id="QNQU01000007">
    <property type="protein sequence ID" value="RBQ07924.1"/>
    <property type="molecule type" value="Genomic_DNA"/>
</dbReference>
<dbReference type="Gene3D" id="3.55.50.30">
    <property type="match status" value="1"/>
</dbReference>
<sequence length="379" mass="42181">MNNAKNLLEKYKAGQCSGEEILILQNWFHQLNAEENLELGDEEFENAETEMWKVIAAETQVTKETKVYRMRFGYWAAAAALLIVLGGLFFYKMRLQQHSVDSLASSNIKPGVQTATLTLSNGKKIVLTGTSDHSAISEHGVSISRTADGKLMYRITENTADTGVYNTLSTAKGQQYSVVLPDGSLVHLNAGSSITYSTGLNHTARRKIKLEGEAYFEVAKNRQHPFEVLTGQQMVEVLGTHFNINSYSDEPATKTTLLEGSVKVFSLGNQGVDHHKILVPGEQAILSKGTISVEKVNAEEAIYWKDNKFSFHSEDIETVMREVSRWYNVTVTYQDDVKHVKVSGSVSRFADISMLLDKLEKTGLLKFTIKGRNITVSKT</sequence>
<feature type="transmembrane region" description="Helical" evidence="1">
    <location>
        <begin position="72"/>
        <end position="91"/>
    </location>
</feature>
<proteinExistence type="predicted"/>
<keyword evidence="1" id="KW-1133">Transmembrane helix</keyword>
<dbReference type="Pfam" id="PF04773">
    <property type="entry name" value="FecR"/>
    <property type="match status" value="1"/>
</dbReference>
<dbReference type="AlphaFoldDB" id="A0A366L3P3"/>
<evidence type="ECO:0000313" key="5">
    <source>
        <dbReference type="Proteomes" id="UP000252081"/>
    </source>
</evidence>
<keyword evidence="1" id="KW-0472">Membrane</keyword>
<dbReference type="PANTHER" id="PTHR30273:SF2">
    <property type="entry name" value="PROTEIN FECR"/>
    <property type="match status" value="1"/>
</dbReference>
<organism evidence="4 5">
    <name type="scientific">Pedobacter miscanthi</name>
    <dbReference type="NCBI Taxonomy" id="2259170"/>
    <lineage>
        <taxon>Bacteria</taxon>
        <taxon>Pseudomonadati</taxon>
        <taxon>Bacteroidota</taxon>
        <taxon>Sphingobacteriia</taxon>
        <taxon>Sphingobacteriales</taxon>
        <taxon>Sphingobacteriaceae</taxon>
        <taxon>Pedobacter</taxon>
    </lineage>
</organism>
<evidence type="ECO:0000313" key="4">
    <source>
        <dbReference type="EMBL" id="RBQ07924.1"/>
    </source>
</evidence>
<dbReference type="RefSeq" id="WP_113948684.1">
    <property type="nucleotide sequence ID" value="NZ_QNQU01000007.1"/>
</dbReference>
<accession>A0A366L3P3</accession>
<dbReference type="GO" id="GO:0016989">
    <property type="term" value="F:sigma factor antagonist activity"/>
    <property type="evidence" value="ECO:0007669"/>
    <property type="project" value="TreeGrafter"/>
</dbReference>
<dbReference type="OrthoDB" id="1099963at2"/>
<keyword evidence="5" id="KW-1185">Reference proteome</keyword>
<dbReference type="InterPro" id="IPR006860">
    <property type="entry name" value="FecR"/>
</dbReference>
<keyword evidence="1" id="KW-0812">Transmembrane</keyword>
<dbReference type="InterPro" id="IPR012373">
    <property type="entry name" value="Ferrdict_sens_TM"/>
</dbReference>
<evidence type="ECO:0000259" key="3">
    <source>
        <dbReference type="Pfam" id="PF16344"/>
    </source>
</evidence>
<dbReference type="InterPro" id="IPR032508">
    <property type="entry name" value="FecR_C"/>
</dbReference>
<name>A0A366L3P3_9SPHI</name>
<evidence type="ECO:0000259" key="2">
    <source>
        <dbReference type="Pfam" id="PF04773"/>
    </source>
</evidence>
<dbReference type="Pfam" id="PF16344">
    <property type="entry name" value="FecR_C"/>
    <property type="match status" value="1"/>
</dbReference>
<evidence type="ECO:0000256" key="1">
    <source>
        <dbReference type="SAM" id="Phobius"/>
    </source>
</evidence>
<protein>
    <submittedName>
        <fullName evidence="4">Anti-sigma factor</fullName>
    </submittedName>
</protein>
<gene>
    <name evidence="4" type="ORF">DRW42_10025</name>
</gene>
<dbReference type="Proteomes" id="UP000252081">
    <property type="component" value="Unassembled WGS sequence"/>
</dbReference>
<dbReference type="PANTHER" id="PTHR30273">
    <property type="entry name" value="PERIPLASMIC SIGNAL SENSOR AND SIGMA FACTOR ACTIVATOR FECR-RELATED"/>
    <property type="match status" value="1"/>
</dbReference>